<feature type="domain" description="HTH lysR-type" evidence="5">
    <location>
        <begin position="1"/>
        <end position="65"/>
    </location>
</feature>
<evidence type="ECO:0000256" key="3">
    <source>
        <dbReference type="ARBA" id="ARBA00023125"/>
    </source>
</evidence>
<comment type="caution">
    <text evidence="6">The sequence shown here is derived from an EMBL/GenBank/DDBJ whole genome shotgun (WGS) entry which is preliminary data.</text>
</comment>
<evidence type="ECO:0000256" key="1">
    <source>
        <dbReference type="ARBA" id="ARBA00009437"/>
    </source>
</evidence>
<dbReference type="InterPro" id="IPR005119">
    <property type="entry name" value="LysR_subst-bd"/>
</dbReference>
<dbReference type="PRINTS" id="PR00039">
    <property type="entry name" value="HTHLYSR"/>
</dbReference>
<dbReference type="InterPro" id="IPR000847">
    <property type="entry name" value="LysR_HTH_N"/>
</dbReference>
<evidence type="ECO:0000313" key="6">
    <source>
        <dbReference type="EMBL" id="MFD2206557.1"/>
    </source>
</evidence>
<keyword evidence="4" id="KW-0804">Transcription</keyword>
<organism evidence="6 7">
    <name type="scientific">Kiloniella antarctica</name>
    <dbReference type="NCBI Taxonomy" id="1550907"/>
    <lineage>
        <taxon>Bacteria</taxon>
        <taxon>Pseudomonadati</taxon>
        <taxon>Pseudomonadota</taxon>
        <taxon>Alphaproteobacteria</taxon>
        <taxon>Rhodospirillales</taxon>
        <taxon>Kiloniellaceae</taxon>
        <taxon>Kiloniella</taxon>
    </lineage>
</organism>
<dbReference type="InterPro" id="IPR058163">
    <property type="entry name" value="LysR-type_TF_proteobact-type"/>
</dbReference>
<accession>A0ABW5BKX5</accession>
<dbReference type="PROSITE" id="PS50931">
    <property type="entry name" value="HTH_LYSR"/>
    <property type="match status" value="1"/>
</dbReference>
<gene>
    <name evidence="6" type="ORF">ACFSKO_13065</name>
</gene>
<dbReference type="PANTHER" id="PTHR30537">
    <property type="entry name" value="HTH-TYPE TRANSCRIPTIONAL REGULATOR"/>
    <property type="match status" value="1"/>
</dbReference>
<reference evidence="7" key="1">
    <citation type="journal article" date="2019" name="Int. J. Syst. Evol. Microbiol.">
        <title>The Global Catalogue of Microorganisms (GCM) 10K type strain sequencing project: providing services to taxonomists for standard genome sequencing and annotation.</title>
        <authorList>
            <consortium name="The Broad Institute Genomics Platform"/>
            <consortium name="The Broad Institute Genome Sequencing Center for Infectious Disease"/>
            <person name="Wu L."/>
            <person name="Ma J."/>
        </authorList>
    </citation>
    <scope>NUCLEOTIDE SEQUENCE [LARGE SCALE GENOMIC DNA]</scope>
    <source>
        <strain evidence="7">CGMCC 4.7192</strain>
    </source>
</reference>
<protein>
    <submittedName>
        <fullName evidence="6">LysR substrate-binding domain-containing protein</fullName>
    </submittedName>
</protein>
<name>A0ABW5BKX5_9PROT</name>
<evidence type="ECO:0000259" key="5">
    <source>
        <dbReference type="PROSITE" id="PS50931"/>
    </source>
</evidence>
<dbReference type="Gene3D" id="3.40.190.10">
    <property type="entry name" value="Periplasmic binding protein-like II"/>
    <property type="match status" value="2"/>
</dbReference>
<keyword evidence="2" id="KW-0805">Transcription regulation</keyword>
<comment type="similarity">
    <text evidence="1">Belongs to the LysR transcriptional regulatory family.</text>
</comment>
<dbReference type="SUPFAM" id="SSF46785">
    <property type="entry name" value="Winged helix' DNA-binding domain"/>
    <property type="match status" value="1"/>
</dbReference>
<dbReference type="EMBL" id="JBHUII010000006">
    <property type="protein sequence ID" value="MFD2206557.1"/>
    <property type="molecule type" value="Genomic_DNA"/>
</dbReference>
<dbReference type="Pfam" id="PF00126">
    <property type="entry name" value="HTH_1"/>
    <property type="match status" value="1"/>
</dbReference>
<dbReference type="InterPro" id="IPR036388">
    <property type="entry name" value="WH-like_DNA-bd_sf"/>
</dbReference>
<dbReference type="InterPro" id="IPR036390">
    <property type="entry name" value="WH_DNA-bd_sf"/>
</dbReference>
<dbReference type="CDD" id="cd08432">
    <property type="entry name" value="PBP2_GcdR_TrpI_HvrB_AmpR_like"/>
    <property type="match status" value="1"/>
</dbReference>
<dbReference type="PANTHER" id="PTHR30537:SF74">
    <property type="entry name" value="HTH-TYPE TRANSCRIPTIONAL REGULATOR TRPI"/>
    <property type="match status" value="1"/>
</dbReference>
<dbReference type="Gene3D" id="1.10.10.10">
    <property type="entry name" value="Winged helix-like DNA-binding domain superfamily/Winged helix DNA-binding domain"/>
    <property type="match status" value="1"/>
</dbReference>
<dbReference type="SUPFAM" id="SSF53850">
    <property type="entry name" value="Periplasmic binding protein-like II"/>
    <property type="match status" value="1"/>
</dbReference>
<keyword evidence="3" id="KW-0238">DNA-binding</keyword>
<dbReference type="RefSeq" id="WP_380252309.1">
    <property type="nucleotide sequence ID" value="NZ_JBHUII010000006.1"/>
</dbReference>
<sequence>MKIRDLLHPLSAVRAFEAVARLRSISAAAKDLGVTQPAISQQVKKLEIHLGIKLVERVSNTIRLSSEGEKLALSLHSAFGIMREGMEAAMSQGEVTVAVLGTFAQRWLIPRLPDLQERYPDVDLRLITRSKIEDLNQGGVDLIIKPEQRDQALKSASFLMGDEARIVMSPDLQKRKPVVSVADLEGHFLIKVDEVPRDQDWARWFAEASLDSLEPRGWHVFSNSSHALEAAVAGVGVAIGHWPMVMDATRSGRLVCPIDIVINQGVGYHIYEGASTTGNPHVSLVKDWLFSQVIQD</sequence>
<keyword evidence="7" id="KW-1185">Reference proteome</keyword>
<evidence type="ECO:0000313" key="7">
    <source>
        <dbReference type="Proteomes" id="UP001597294"/>
    </source>
</evidence>
<dbReference type="Proteomes" id="UP001597294">
    <property type="component" value="Unassembled WGS sequence"/>
</dbReference>
<proteinExistence type="inferred from homology"/>
<evidence type="ECO:0000256" key="4">
    <source>
        <dbReference type="ARBA" id="ARBA00023163"/>
    </source>
</evidence>
<evidence type="ECO:0000256" key="2">
    <source>
        <dbReference type="ARBA" id="ARBA00023015"/>
    </source>
</evidence>
<dbReference type="Pfam" id="PF03466">
    <property type="entry name" value="LysR_substrate"/>
    <property type="match status" value="1"/>
</dbReference>